<evidence type="ECO:0000256" key="1">
    <source>
        <dbReference type="SAM" id="Phobius"/>
    </source>
</evidence>
<feature type="transmembrane region" description="Helical" evidence="1">
    <location>
        <begin position="141"/>
        <end position="164"/>
    </location>
</feature>
<organism evidence="2 3">
    <name type="scientific">Galemys pyrenaicus</name>
    <name type="common">Iberian desman</name>
    <name type="synonym">Pyrenean desman</name>
    <dbReference type="NCBI Taxonomy" id="202257"/>
    <lineage>
        <taxon>Eukaryota</taxon>
        <taxon>Metazoa</taxon>
        <taxon>Chordata</taxon>
        <taxon>Craniata</taxon>
        <taxon>Vertebrata</taxon>
        <taxon>Euteleostomi</taxon>
        <taxon>Mammalia</taxon>
        <taxon>Eutheria</taxon>
        <taxon>Laurasiatheria</taxon>
        <taxon>Eulipotyphla</taxon>
        <taxon>Talpidae</taxon>
        <taxon>Galemys</taxon>
    </lineage>
</organism>
<dbReference type="EMBL" id="JAGFMF010011469">
    <property type="protein sequence ID" value="KAG8521455.1"/>
    <property type="molecule type" value="Genomic_DNA"/>
</dbReference>
<feature type="transmembrane region" description="Helical" evidence="1">
    <location>
        <begin position="75"/>
        <end position="98"/>
    </location>
</feature>
<keyword evidence="1" id="KW-1133">Transmembrane helix</keyword>
<comment type="caution">
    <text evidence="2">The sequence shown here is derived from an EMBL/GenBank/DDBJ whole genome shotgun (WGS) entry which is preliminary data.</text>
</comment>
<evidence type="ECO:0000313" key="3">
    <source>
        <dbReference type="Proteomes" id="UP000700334"/>
    </source>
</evidence>
<keyword evidence="1" id="KW-0472">Membrane</keyword>
<reference evidence="2" key="1">
    <citation type="journal article" date="2021" name="Evol. Appl.">
        <title>The genome of the Pyrenean desman and the effects of bottlenecks and inbreeding on the genomic landscape of an endangered species.</title>
        <authorList>
            <person name="Escoda L."/>
            <person name="Castresana J."/>
        </authorList>
    </citation>
    <scope>NUCLEOTIDE SEQUENCE</scope>
    <source>
        <strain evidence="2">IBE-C5619</strain>
    </source>
</reference>
<accession>A0A8J6ARA7</accession>
<keyword evidence="3" id="KW-1185">Reference proteome</keyword>
<dbReference type="AlphaFoldDB" id="A0A8J6ARA7"/>
<feature type="non-terminal residue" evidence="2">
    <location>
        <position position="1"/>
    </location>
</feature>
<name>A0A8J6ARA7_GALPY</name>
<dbReference type="Proteomes" id="UP000700334">
    <property type="component" value="Unassembled WGS sequence"/>
</dbReference>
<feature type="transmembrane region" description="Helical" evidence="1">
    <location>
        <begin position="110"/>
        <end position="129"/>
    </location>
</feature>
<keyword evidence="1" id="KW-0812">Transmembrane</keyword>
<dbReference type="OrthoDB" id="9716182at2759"/>
<proteinExistence type="predicted"/>
<gene>
    <name evidence="2" type="ORF">J0S82_017989</name>
</gene>
<evidence type="ECO:0000313" key="2">
    <source>
        <dbReference type="EMBL" id="KAG8521455.1"/>
    </source>
</evidence>
<feature type="transmembrane region" description="Helical" evidence="1">
    <location>
        <begin position="12"/>
        <end position="33"/>
    </location>
</feature>
<protein>
    <submittedName>
        <fullName evidence="2">Uncharacterized protein</fullName>
    </submittedName>
</protein>
<sequence length="217" mass="24438">DLACSWEEDRKFILRGWSLVFSALATLMSLSVMEGRMAYLEGPYTGYLGIWTNCRKHECASLGKVTVLLHMSTGFMVLVMALSLVLLSTMGLSFLAIFRRLNKVDAIFSFLSFSIGFLIILSLLLFVVTCETLHPKPRVNYMLTSYLCWAGGALMLWAGALSYLNHVGMWSEGKVMMDRRVSYRRWVSQQSVSRRKSKARSCAEARDSCAKSGVRTL</sequence>